<dbReference type="InterPro" id="IPR019945">
    <property type="entry name" value="F420_G6P_DH-rel"/>
</dbReference>
<sequence>MVSVGFVLSHEQFPAPRLLDLGVQAEEAGFDMVWTSDHFHPWMHNQGHSGQAWVTLAALGQRLKRIPMGTGVTCPTYRYHPAIVAQAFASLGVLYPGRVFLGVGSGEAINEEAVTNTWGDYDERSERLKEAITLIRQLWTGNWTNYNGDYYETKDVRLYDIPEQGIPIFVAAGGESSMELAGMHGDGLITDAEAASTDKLRDAFSTGARAAAKRPEQMPICSESFVFVGDAKEADHAAKLWRFIVHSWDKYVENPDPRAILEDAKKNIALDEVKKQWVIGSDPQTHIESIEKQAEAGVTHIFIHSGQEDQESVIDFYAKEVLPNVNHELMEPSKHLVHEMQVTS</sequence>
<dbReference type="EMBL" id="CP062983">
    <property type="protein sequence ID" value="QPC83602.1"/>
    <property type="molecule type" value="Genomic_DNA"/>
</dbReference>
<evidence type="ECO:0000256" key="1">
    <source>
        <dbReference type="ARBA" id="ARBA00023002"/>
    </source>
</evidence>
<dbReference type="SUPFAM" id="SSF51679">
    <property type="entry name" value="Bacterial luciferase-like"/>
    <property type="match status" value="1"/>
</dbReference>
<feature type="domain" description="Luciferase-like" evidence="2">
    <location>
        <begin position="10"/>
        <end position="300"/>
    </location>
</feature>
<dbReference type="Proteomes" id="UP000594468">
    <property type="component" value="Chromosome"/>
</dbReference>
<accession>A0A7S8EAX0</accession>
<dbReference type="RefSeq" id="WP_195171668.1">
    <property type="nucleotide sequence ID" value="NZ_CP062983.1"/>
</dbReference>
<dbReference type="CDD" id="cd01097">
    <property type="entry name" value="Tetrahydromethanopterin_reductase"/>
    <property type="match status" value="1"/>
</dbReference>
<keyword evidence="4" id="KW-1185">Reference proteome</keyword>
<organism evidence="3 4">
    <name type="scientific">Phototrophicus methaneseepsis</name>
    <dbReference type="NCBI Taxonomy" id="2710758"/>
    <lineage>
        <taxon>Bacteria</taxon>
        <taxon>Bacillati</taxon>
        <taxon>Chloroflexota</taxon>
        <taxon>Candidatus Thermofontia</taxon>
        <taxon>Phototrophicales</taxon>
        <taxon>Phototrophicaceae</taxon>
        <taxon>Phototrophicus</taxon>
    </lineage>
</organism>
<dbReference type="GO" id="GO:0016705">
    <property type="term" value="F:oxidoreductase activity, acting on paired donors, with incorporation or reduction of molecular oxygen"/>
    <property type="evidence" value="ECO:0007669"/>
    <property type="project" value="InterPro"/>
</dbReference>
<protein>
    <submittedName>
        <fullName evidence="3">TIGR03557 family F420-dependent LLM class oxidoreductase</fullName>
        <ecNumber evidence="3">1.-.-.-</ecNumber>
    </submittedName>
</protein>
<dbReference type="AlphaFoldDB" id="A0A7S8EAX0"/>
<dbReference type="EC" id="1.-.-.-" evidence="3"/>
<evidence type="ECO:0000313" key="3">
    <source>
        <dbReference type="EMBL" id="QPC83602.1"/>
    </source>
</evidence>
<name>A0A7S8EAX0_9CHLR</name>
<evidence type="ECO:0000313" key="4">
    <source>
        <dbReference type="Proteomes" id="UP000594468"/>
    </source>
</evidence>
<dbReference type="PANTHER" id="PTHR43244">
    <property type="match status" value="1"/>
</dbReference>
<dbReference type="InterPro" id="IPR036661">
    <property type="entry name" value="Luciferase-like_sf"/>
</dbReference>
<dbReference type="InterPro" id="IPR050564">
    <property type="entry name" value="F420-G6PD/mer"/>
</dbReference>
<dbReference type="KEGG" id="pmet:G4Y79_04250"/>
<dbReference type="InterPro" id="IPR011251">
    <property type="entry name" value="Luciferase-like_dom"/>
</dbReference>
<proteinExistence type="predicted"/>
<dbReference type="Pfam" id="PF00296">
    <property type="entry name" value="Bac_luciferase"/>
    <property type="match status" value="1"/>
</dbReference>
<dbReference type="Gene3D" id="3.20.20.30">
    <property type="entry name" value="Luciferase-like domain"/>
    <property type="match status" value="1"/>
</dbReference>
<keyword evidence="1 3" id="KW-0560">Oxidoreductase</keyword>
<dbReference type="PANTHER" id="PTHR43244:SF1">
    <property type="entry name" value="5,10-METHYLENETETRAHYDROMETHANOPTERIN REDUCTASE"/>
    <property type="match status" value="1"/>
</dbReference>
<dbReference type="NCBIfam" id="TIGR03557">
    <property type="entry name" value="F420_G6P_family"/>
    <property type="match status" value="1"/>
</dbReference>
<gene>
    <name evidence="3" type="ORF">G4Y79_04250</name>
</gene>
<reference evidence="3 4" key="1">
    <citation type="submission" date="2020-02" db="EMBL/GenBank/DDBJ databases">
        <authorList>
            <person name="Zheng R.K."/>
            <person name="Sun C.M."/>
        </authorList>
    </citation>
    <scope>NUCLEOTIDE SEQUENCE [LARGE SCALE GENOMIC DNA]</scope>
    <source>
        <strain evidence="4">rifampicinis</strain>
    </source>
</reference>
<evidence type="ECO:0000259" key="2">
    <source>
        <dbReference type="Pfam" id="PF00296"/>
    </source>
</evidence>